<sequence length="268" mass="29141">MTTATSKASKTRVILVGVGGASCAGKTSLAKHLRRLLSPHAVLLHMDDFAPASEDVPISKEHGIQDWDDPETCILWPKARAAIAQIKKTGHLPPGHTSNDHLNQLSAVGIEPEAEAYWTAELRRVADDSAARGEDIVWVLIDGFVLYYDAEVASLLDVKLFVQVPYDVLKARREKRSTYALQNPDSIGEVWTDPPNYFDNIVYPGYLKAHAHLFANGDVEHGALLPGTGITVLRPGEGVPGMTKIVSQACEVLVEDVKDGKKVFVEAA</sequence>
<dbReference type="GeneID" id="87812832"/>
<accession>A0AAF0YL85</accession>
<dbReference type="Proteomes" id="UP000827549">
    <property type="component" value="Chromosome 7"/>
</dbReference>
<keyword evidence="2" id="KW-1185">Reference proteome</keyword>
<organism evidence="1 2">
    <name type="scientific">Vanrija pseudolonga</name>
    <dbReference type="NCBI Taxonomy" id="143232"/>
    <lineage>
        <taxon>Eukaryota</taxon>
        <taxon>Fungi</taxon>
        <taxon>Dikarya</taxon>
        <taxon>Basidiomycota</taxon>
        <taxon>Agaricomycotina</taxon>
        <taxon>Tremellomycetes</taxon>
        <taxon>Trichosporonales</taxon>
        <taxon>Trichosporonaceae</taxon>
        <taxon>Vanrija</taxon>
    </lineage>
</organism>
<dbReference type="InterPro" id="IPR027417">
    <property type="entry name" value="P-loop_NTPase"/>
</dbReference>
<evidence type="ECO:0000313" key="1">
    <source>
        <dbReference type="EMBL" id="WOO86184.1"/>
    </source>
</evidence>
<dbReference type="Gene3D" id="3.40.50.300">
    <property type="entry name" value="P-loop containing nucleotide triphosphate hydrolases"/>
    <property type="match status" value="1"/>
</dbReference>
<dbReference type="AlphaFoldDB" id="A0AAF0YL85"/>
<gene>
    <name evidence="1" type="primary">NRK1</name>
    <name evidence="1" type="ORF">LOC62_07G009671</name>
</gene>
<keyword evidence="1" id="KW-0418">Kinase</keyword>
<proteinExistence type="predicted"/>
<dbReference type="PANTHER" id="PTHR10285">
    <property type="entry name" value="URIDINE KINASE"/>
    <property type="match status" value="1"/>
</dbReference>
<dbReference type="FunFam" id="3.40.50.300:FF:002582">
    <property type="entry name" value="Nicotinamide riboside kinase, variant"/>
    <property type="match status" value="1"/>
</dbReference>
<dbReference type="EMBL" id="CP086720">
    <property type="protein sequence ID" value="WOO86184.1"/>
    <property type="molecule type" value="Genomic_DNA"/>
</dbReference>
<dbReference type="CDD" id="cd02024">
    <property type="entry name" value="NRK1"/>
    <property type="match status" value="1"/>
</dbReference>
<name>A0AAF0YL85_9TREE</name>
<dbReference type="PROSITE" id="PS51257">
    <property type="entry name" value="PROKAR_LIPOPROTEIN"/>
    <property type="match status" value="1"/>
</dbReference>
<dbReference type="RefSeq" id="XP_062632210.1">
    <property type="nucleotide sequence ID" value="XM_062776226.1"/>
</dbReference>
<dbReference type="SUPFAM" id="SSF52540">
    <property type="entry name" value="P-loop containing nucleoside triphosphate hydrolases"/>
    <property type="match status" value="1"/>
</dbReference>
<reference evidence="1" key="1">
    <citation type="submission" date="2023-10" db="EMBL/GenBank/DDBJ databases">
        <authorList>
            <person name="Noh H."/>
        </authorList>
    </citation>
    <scope>NUCLEOTIDE SEQUENCE</scope>
    <source>
        <strain evidence="1">DUCC4014</strain>
    </source>
</reference>
<keyword evidence="1" id="KW-0808">Transferase</keyword>
<protein>
    <submittedName>
        <fullName evidence="1">Nicotinamide riboside kinase</fullName>
    </submittedName>
</protein>
<evidence type="ECO:0000313" key="2">
    <source>
        <dbReference type="Proteomes" id="UP000827549"/>
    </source>
</evidence>
<dbReference type="GO" id="GO:0016301">
    <property type="term" value="F:kinase activity"/>
    <property type="evidence" value="ECO:0007669"/>
    <property type="project" value="UniProtKB-KW"/>
</dbReference>